<dbReference type="OrthoDB" id="9805159at2"/>
<evidence type="ECO:0000256" key="3">
    <source>
        <dbReference type="ARBA" id="ARBA00023295"/>
    </source>
</evidence>
<evidence type="ECO:0000313" key="5">
    <source>
        <dbReference type="EMBL" id="PTQ84137.1"/>
    </source>
</evidence>
<organism evidence="5 6">
    <name type="scientific">Trichococcus patagoniensis</name>
    <dbReference type="NCBI Taxonomy" id="382641"/>
    <lineage>
        <taxon>Bacteria</taxon>
        <taxon>Bacillati</taxon>
        <taxon>Bacillota</taxon>
        <taxon>Bacilli</taxon>
        <taxon>Lactobacillales</taxon>
        <taxon>Carnobacteriaceae</taxon>
        <taxon>Trichococcus</taxon>
    </lineage>
</organism>
<dbReference type="PANTHER" id="PTHR10357:SF179">
    <property type="entry name" value="NEUTRAL AND BASIC AMINO ACID TRANSPORT PROTEIN RBAT"/>
    <property type="match status" value="1"/>
</dbReference>
<feature type="domain" description="Glycosyl hydrolase family 13 catalytic" evidence="4">
    <location>
        <begin position="14"/>
        <end position="421"/>
    </location>
</feature>
<dbReference type="InterPro" id="IPR006047">
    <property type="entry name" value="GH13_cat_dom"/>
</dbReference>
<proteinExistence type="inferred from homology"/>
<comment type="caution">
    <text evidence="5">The sequence shown here is derived from an EMBL/GenBank/DDBJ whole genome shotgun (WGS) entry which is preliminary data.</text>
</comment>
<dbReference type="SUPFAM" id="SSF51445">
    <property type="entry name" value="(Trans)glycosidases"/>
    <property type="match status" value="1"/>
</dbReference>
<dbReference type="Gene3D" id="3.90.400.10">
    <property type="entry name" value="Oligo-1,6-glucosidase, Domain 2"/>
    <property type="match status" value="1"/>
</dbReference>
<dbReference type="AlphaFoldDB" id="A0A2T5IJZ2"/>
<keyword evidence="6" id="KW-1185">Reference proteome</keyword>
<dbReference type="Pfam" id="PF00128">
    <property type="entry name" value="Alpha-amylase"/>
    <property type="match status" value="1"/>
</dbReference>
<dbReference type="InterPro" id="IPR013780">
    <property type="entry name" value="Glyco_hydro_b"/>
</dbReference>
<dbReference type="Gene3D" id="3.20.20.80">
    <property type="entry name" value="Glycosidases"/>
    <property type="match status" value="1"/>
</dbReference>
<reference evidence="5 6" key="1">
    <citation type="submission" date="2018-04" db="EMBL/GenBank/DDBJ databases">
        <title>Genomic Encyclopedia of Archaeal and Bacterial Type Strains, Phase II (KMG-II): from individual species to whole genera.</title>
        <authorList>
            <person name="Goeker M."/>
        </authorList>
    </citation>
    <scope>NUCLEOTIDE SEQUENCE [LARGE SCALE GENOMIC DNA]</scope>
    <source>
        <strain evidence="5 6">DSM 18806</strain>
    </source>
</reference>
<dbReference type="FunFam" id="3.90.400.10:FF:000002">
    <property type="entry name" value="Sucrose isomerase"/>
    <property type="match status" value="1"/>
</dbReference>
<evidence type="ECO:0000256" key="2">
    <source>
        <dbReference type="ARBA" id="ARBA00022801"/>
    </source>
</evidence>
<comment type="similarity">
    <text evidence="1">Belongs to the glycosyl hydrolase 13 family.</text>
</comment>
<accession>A0A2T5IJZ2</accession>
<name>A0A2T5IJZ2_9LACT</name>
<dbReference type="Gene3D" id="2.60.40.1180">
    <property type="entry name" value="Golgi alpha-mannosidase II"/>
    <property type="match status" value="1"/>
</dbReference>
<sequence length="559" mass="65924">MGNLEWWKTATVYQIYPKSFKDSNGDGIGDLPGITSRISYLKELGIDMVWLSPIYESPNVDNGYDISDYESIHPDYGTMADFDDLLAELHSNQIKVMMDLVVNHTSDEHHWFREACKAKDNPYRDYYIWRKGTNGQPPTDWSASFGGSSWTYDRTTDEYYLHQFSKSQPDLNWENPKLRQEIYQMMRFWLEKGVDGFRMDVINQISKKEVLGSYQEFELGQGWYKALKPDQASVHVWLNEMNREVLSHYDVVTVGETPKVTLEEALKYSNPLRSELHMVFQFEHMRLDRVKGKSKWDIAELPLVELKENLSKWQKALAGKGWNSLYWNNHDQPRIVSRFGNDEPKWRTLSAKLLAHTLYMMQGTTFLFQGEEIGLPNAYFDDIFDYNDIESVNYYQLKKQEGIPDQQIIRSLQAQSRDNGRTPVPWNNSHNFGFTTGKPWLPFSKHSDLPTAEDNVKDLESVYHYYRKLIRLRKEQAILSEGTYTLQLPENNQIFAFSRKYNEEEWFTYTNWSEETITIPMQPERRQRVIGNYGEAFYTNSREEELTLRPYEAITFRKE</sequence>
<evidence type="ECO:0000256" key="1">
    <source>
        <dbReference type="ARBA" id="ARBA00008061"/>
    </source>
</evidence>
<dbReference type="GO" id="GO:0009313">
    <property type="term" value="P:oligosaccharide catabolic process"/>
    <property type="evidence" value="ECO:0007669"/>
    <property type="project" value="TreeGrafter"/>
</dbReference>
<dbReference type="SUPFAM" id="SSF51011">
    <property type="entry name" value="Glycosyl hydrolase domain"/>
    <property type="match status" value="1"/>
</dbReference>
<dbReference type="SMART" id="SM00642">
    <property type="entry name" value="Aamy"/>
    <property type="match status" value="1"/>
</dbReference>
<dbReference type="CDD" id="cd11333">
    <property type="entry name" value="AmyAc_SI_OligoGlu_DGase"/>
    <property type="match status" value="1"/>
</dbReference>
<dbReference type="GO" id="GO:0004556">
    <property type="term" value="F:alpha-amylase activity"/>
    <property type="evidence" value="ECO:0007669"/>
    <property type="project" value="TreeGrafter"/>
</dbReference>
<dbReference type="RefSeq" id="WP_108032769.1">
    <property type="nucleotide sequence ID" value="NZ_QAOM01000010.1"/>
</dbReference>
<evidence type="ECO:0000259" key="4">
    <source>
        <dbReference type="SMART" id="SM00642"/>
    </source>
</evidence>
<protein>
    <submittedName>
        <fullName evidence="5">Oligo-glucosidase</fullName>
    </submittedName>
</protein>
<dbReference type="NCBIfam" id="NF008183">
    <property type="entry name" value="PRK10933.1"/>
    <property type="match status" value="1"/>
</dbReference>
<keyword evidence="3" id="KW-0326">Glycosidase</keyword>
<dbReference type="InterPro" id="IPR017853">
    <property type="entry name" value="GH"/>
</dbReference>
<dbReference type="FunFam" id="3.20.20.80:FF:000064">
    <property type="entry name" value="Oligo-1,6-glucosidase"/>
    <property type="match status" value="2"/>
</dbReference>
<evidence type="ECO:0000313" key="6">
    <source>
        <dbReference type="Proteomes" id="UP000244161"/>
    </source>
</evidence>
<dbReference type="EMBL" id="QAOM01000010">
    <property type="protein sequence ID" value="PTQ84137.1"/>
    <property type="molecule type" value="Genomic_DNA"/>
</dbReference>
<keyword evidence="2" id="KW-0378">Hydrolase</keyword>
<gene>
    <name evidence="5" type="ORF">C8U37_11054</name>
</gene>
<dbReference type="InterPro" id="IPR045857">
    <property type="entry name" value="O16G_dom_2"/>
</dbReference>
<dbReference type="PANTHER" id="PTHR10357">
    <property type="entry name" value="ALPHA-AMYLASE FAMILY MEMBER"/>
    <property type="match status" value="1"/>
</dbReference>
<dbReference type="Proteomes" id="UP000244161">
    <property type="component" value="Unassembled WGS sequence"/>
</dbReference>